<gene>
    <name evidence="2" type="ORF">GALL_535650</name>
</gene>
<accession>A0A1J5PBM1</accession>
<comment type="caution">
    <text evidence="2">The sequence shown here is derived from an EMBL/GenBank/DDBJ whole genome shotgun (WGS) entry which is preliminary data.</text>
</comment>
<dbReference type="AlphaFoldDB" id="A0A1J5PBM1"/>
<feature type="region of interest" description="Disordered" evidence="1">
    <location>
        <begin position="259"/>
        <end position="305"/>
    </location>
</feature>
<organism evidence="2">
    <name type="scientific">mine drainage metagenome</name>
    <dbReference type="NCBI Taxonomy" id="410659"/>
    <lineage>
        <taxon>unclassified sequences</taxon>
        <taxon>metagenomes</taxon>
        <taxon>ecological metagenomes</taxon>
    </lineage>
</organism>
<evidence type="ECO:0000313" key="2">
    <source>
        <dbReference type="EMBL" id="OIQ64884.1"/>
    </source>
</evidence>
<sequence length="316" mass="33067">MDQGSGQVLAQGLAPGRIGRRNLVEHGGVLHRVGDQVGVRRPPQAPEARTIQGGDPGDQRTPSAAGLASPQAPGAGFLIVFRLRQRLAVAAHHPVLGVPEAGAVDLRGPVLEIDLEEGIDASAIDEADPFDNDDGLVLDLPNNGRTDDDVQAFGGALHHIADLALGEVVVQQQEVLAARRLHAGDIGGGRGGDQQMIGASPVQASDLDVASAQLTELAGGDVADHDPPLRSIGPDDAQLLAVRRALHLLDVGQFPVGLKRRGLGPRDAEGGHDGGQDHSETRHGSPPTRLRDCRATSARSTRSRSPGDIKAYFWFA</sequence>
<feature type="region of interest" description="Disordered" evidence="1">
    <location>
        <begin position="34"/>
        <end position="69"/>
    </location>
</feature>
<evidence type="ECO:0000256" key="1">
    <source>
        <dbReference type="SAM" id="MobiDB-lite"/>
    </source>
</evidence>
<proteinExistence type="predicted"/>
<protein>
    <submittedName>
        <fullName evidence="2">Uncharacterized protein</fullName>
    </submittedName>
</protein>
<feature type="compositionally biased region" description="Basic and acidic residues" evidence="1">
    <location>
        <begin position="264"/>
        <end position="294"/>
    </location>
</feature>
<name>A0A1J5PBM1_9ZZZZ</name>
<feature type="compositionally biased region" description="Low complexity" evidence="1">
    <location>
        <begin position="295"/>
        <end position="304"/>
    </location>
</feature>
<dbReference type="EMBL" id="MLJW01007762">
    <property type="protein sequence ID" value="OIQ64884.1"/>
    <property type="molecule type" value="Genomic_DNA"/>
</dbReference>
<reference evidence="2" key="1">
    <citation type="submission" date="2016-10" db="EMBL/GenBank/DDBJ databases">
        <title>Sequence of Gallionella enrichment culture.</title>
        <authorList>
            <person name="Poehlein A."/>
            <person name="Muehling M."/>
            <person name="Daniel R."/>
        </authorList>
    </citation>
    <scope>NUCLEOTIDE SEQUENCE</scope>
</reference>